<evidence type="ECO:0000313" key="1">
    <source>
        <dbReference type="EMBL" id="CAK0847336.1"/>
    </source>
</evidence>
<keyword evidence="2" id="KW-1185">Reference proteome</keyword>
<proteinExistence type="predicted"/>
<evidence type="ECO:0000313" key="2">
    <source>
        <dbReference type="Proteomes" id="UP001189429"/>
    </source>
</evidence>
<accession>A0ABN9TMR0</accession>
<reference evidence="1" key="1">
    <citation type="submission" date="2023-10" db="EMBL/GenBank/DDBJ databases">
        <authorList>
            <person name="Chen Y."/>
            <person name="Shah S."/>
            <person name="Dougan E. K."/>
            <person name="Thang M."/>
            <person name="Chan C."/>
        </authorList>
    </citation>
    <scope>NUCLEOTIDE SEQUENCE [LARGE SCALE GENOMIC DNA]</scope>
</reference>
<comment type="caution">
    <text evidence="1">The sequence shown here is derived from an EMBL/GenBank/DDBJ whole genome shotgun (WGS) entry which is preliminary data.</text>
</comment>
<sequence>MFCLRTVCSAIWNAVARRRLPEGPADAGSLRVLETPEEVQGLLAGKRVLHVKGFGAGFGGPPEGRSDVQQRQDEDAVVAISRFRPDFLVVDGDPWKDGFQRYVKAYVDRQARAGKAVPGLVWVKNVKGSSPTPEERDKHQAKAREWADQGLQVTVSWLPEASIAEGMGKLFGADCWEKLQGQEFDCRGAVKLLQAAEPDGPEWLRELKGTASGCELYRAIETVESRAEQQFFEKCSFENAAKGNAIYQHLRGAGHAPAAQGVVSFGGGESVLLEFATLYLFPGSGFDASRAALFSMILRGQRPCAACAQGVRLPVGVGLGARRRAGAGTTVGTSAPAAQLATPPAREEALAAAVWPRKGSSHGNDGCIPRPPPTCVAPKRGRPRAGFERLQRCVSSSIPKERCTSAAWPAVTESERGLLDSRGQLWACLGRFEALLGIVLGRCAKTTVLAFTCRIGDGHSLRRWSSSAARDSFGPAVSQSRAASRVKHAQEEVGFSCLCHHAPLAG</sequence>
<dbReference type="EMBL" id="CAUYUJ010014893">
    <property type="protein sequence ID" value="CAK0847336.1"/>
    <property type="molecule type" value="Genomic_DNA"/>
</dbReference>
<organism evidence="1 2">
    <name type="scientific">Prorocentrum cordatum</name>
    <dbReference type="NCBI Taxonomy" id="2364126"/>
    <lineage>
        <taxon>Eukaryota</taxon>
        <taxon>Sar</taxon>
        <taxon>Alveolata</taxon>
        <taxon>Dinophyceae</taxon>
        <taxon>Prorocentrales</taxon>
        <taxon>Prorocentraceae</taxon>
        <taxon>Prorocentrum</taxon>
    </lineage>
</organism>
<protein>
    <submittedName>
        <fullName evidence="1">Uncharacterized protein</fullName>
    </submittedName>
</protein>
<dbReference type="Proteomes" id="UP001189429">
    <property type="component" value="Unassembled WGS sequence"/>
</dbReference>
<gene>
    <name evidence="1" type="ORF">PCOR1329_LOCUS40572</name>
</gene>
<name>A0ABN9TMR0_9DINO</name>